<dbReference type="GO" id="GO:0005886">
    <property type="term" value="C:plasma membrane"/>
    <property type="evidence" value="ECO:0007669"/>
    <property type="project" value="UniProtKB-SubCell"/>
</dbReference>
<feature type="transmembrane region" description="Helical" evidence="8">
    <location>
        <begin position="121"/>
        <end position="140"/>
    </location>
</feature>
<protein>
    <submittedName>
        <fullName evidence="11">Small-conductance mechanosensitive channel</fullName>
    </submittedName>
</protein>
<feature type="transmembrane region" description="Helical" evidence="8">
    <location>
        <begin position="80"/>
        <end position="101"/>
    </location>
</feature>
<reference evidence="12" key="1">
    <citation type="submission" date="2016-10" db="EMBL/GenBank/DDBJ databases">
        <authorList>
            <person name="Varghese N."/>
            <person name="Submissions S."/>
        </authorList>
    </citation>
    <scope>NUCLEOTIDE SEQUENCE [LARGE SCALE GENOMIC DNA]</scope>
    <source>
        <strain evidence="12">CGMCC 1.7736</strain>
    </source>
</reference>
<sequence>MQTGTGTEPASGPQTASASEPGATPASETGTTVGDAGGTATAGAGGSGAGPPTPVPTPTEGEQAVRELLPDFLFFPGANYVAAALVVALGYVLSGYVVRVVGRPIARRFRRQSVAQVMLRLVRLSIFILSLGVAAAVAGLRFGDVAISVGVFSAVVGIVLAPLVGSTINGLFILADQPYEVGDMIELDNGRKGFVDEITIRYTKMFTLDNTFLVIPNDTIRDRLVTNYSAEDERIRLRIGFLATYESDIPKTRELLERAASDTEMVIEGGPDIRIGSARYPAKPTAYLEEYADSGILVTLRFWAKKPYKLLAVRSRVQTNLYELLDDEPDVEAAYPHTHHVFDDTSGSLRAEVAEGGDAAWTDAGSRVEMDRPPRDGDEN</sequence>
<name>A0A1I6HNP7_9EURY</name>
<evidence type="ECO:0000259" key="10">
    <source>
        <dbReference type="Pfam" id="PF21082"/>
    </source>
</evidence>
<dbReference type="InterPro" id="IPR010920">
    <property type="entry name" value="LSM_dom_sf"/>
</dbReference>
<dbReference type="Pfam" id="PF21082">
    <property type="entry name" value="MS_channel_3rd"/>
    <property type="match status" value="1"/>
</dbReference>
<proteinExistence type="inferred from homology"/>
<dbReference type="InterPro" id="IPR045275">
    <property type="entry name" value="MscS_archaea/bacteria_type"/>
</dbReference>
<dbReference type="InterPro" id="IPR049278">
    <property type="entry name" value="MS_channel_C"/>
</dbReference>
<keyword evidence="3" id="KW-1003">Cell membrane</keyword>
<dbReference type="PANTHER" id="PTHR30221">
    <property type="entry name" value="SMALL-CONDUCTANCE MECHANOSENSITIVE CHANNEL"/>
    <property type="match status" value="1"/>
</dbReference>
<evidence type="ECO:0000256" key="6">
    <source>
        <dbReference type="ARBA" id="ARBA00023136"/>
    </source>
</evidence>
<accession>A0A1I6HNP7</accession>
<dbReference type="InterPro" id="IPR006685">
    <property type="entry name" value="MscS_channel_2nd"/>
</dbReference>
<evidence type="ECO:0000256" key="3">
    <source>
        <dbReference type="ARBA" id="ARBA00022475"/>
    </source>
</evidence>
<evidence type="ECO:0000256" key="5">
    <source>
        <dbReference type="ARBA" id="ARBA00022989"/>
    </source>
</evidence>
<comment type="subcellular location">
    <subcellularLocation>
        <location evidence="1">Cell membrane</location>
        <topology evidence="1">Multi-pass membrane protein</topology>
    </subcellularLocation>
</comment>
<dbReference type="Pfam" id="PF00924">
    <property type="entry name" value="MS_channel_2nd"/>
    <property type="match status" value="1"/>
</dbReference>
<feature type="region of interest" description="Disordered" evidence="7">
    <location>
        <begin position="1"/>
        <end position="61"/>
    </location>
</feature>
<feature type="compositionally biased region" description="Basic and acidic residues" evidence="7">
    <location>
        <begin position="366"/>
        <end position="380"/>
    </location>
</feature>
<evidence type="ECO:0000313" key="12">
    <source>
        <dbReference type="Proteomes" id="UP000198531"/>
    </source>
</evidence>
<gene>
    <name evidence="11" type="ORF">SAMN04487947_2275</name>
</gene>
<evidence type="ECO:0000256" key="8">
    <source>
        <dbReference type="SAM" id="Phobius"/>
    </source>
</evidence>
<keyword evidence="12" id="KW-1185">Reference proteome</keyword>
<dbReference type="GO" id="GO:0008381">
    <property type="term" value="F:mechanosensitive monoatomic ion channel activity"/>
    <property type="evidence" value="ECO:0007669"/>
    <property type="project" value="InterPro"/>
</dbReference>
<comment type="similarity">
    <text evidence="2">Belongs to the MscS (TC 1.A.23) family.</text>
</comment>
<evidence type="ECO:0000256" key="4">
    <source>
        <dbReference type="ARBA" id="ARBA00022692"/>
    </source>
</evidence>
<dbReference type="SUPFAM" id="SSF50182">
    <property type="entry name" value="Sm-like ribonucleoproteins"/>
    <property type="match status" value="1"/>
</dbReference>
<keyword evidence="5 8" id="KW-1133">Transmembrane helix</keyword>
<feature type="region of interest" description="Disordered" evidence="7">
    <location>
        <begin position="360"/>
        <end position="380"/>
    </location>
</feature>
<dbReference type="Proteomes" id="UP000198531">
    <property type="component" value="Unassembled WGS sequence"/>
</dbReference>
<dbReference type="AlphaFoldDB" id="A0A1I6HNP7"/>
<feature type="transmembrane region" description="Helical" evidence="8">
    <location>
        <begin position="146"/>
        <end position="174"/>
    </location>
</feature>
<dbReference type="PANTHER" id="PTHR30221:SF20">
    <property type="entry name" value="SMALL-CONDUCTANCE MECHANOSENSITIVE CHANNEL"/>
    <property type="match status" value="1"/>
</dbReference>
<feature type="domain" description="Mechanosensitive ion channel MscS C-terminal" evidence="10">
    <location>
        <begin position="244"/>
        <end position="317"/>
    </location>
</feature>
<organism evidence="11 12">
    <name type="scientific">Halogeometricum rufum</name>
    <dbReference type="NCBI Taxonomy" id="553469"/>
    <lineage>
        <taxon>Archaea</taxon>
        <taxon>Methanobacteriati</taxon>
        <taxon>Methanobacteriota</taxon>
        <taxon>Stenosarchaea group</taxon>
        <taxon>Halobacteria</taxon>
        <taxon>Halobacteriales</taxon>
        <taxon>Haloferacaceae</taxon>
        <taxon>Halogeometricum</taxon>
    </lineage>
</organism>
<dbReference type="STRING" id="553469.SAMN04487947_2275"/>
<evidence type="ECO:0000256" key="1">
    <source>
        <dbReference type="ARBA" id="ARBA00004651"/>
    </source>
</evidence>
<keyword evidence="4 8" id="KW-0812">Transmembrane</keyword>
<dbReference type="SUPFAM" id="SSF82689">
    <property type="entry name" value="Mechanosensitive channel protein MscS (YggB), C-terminal domain"/>
    <property type="match status" value="1"/>
</dbReference>
<dbReference type="Gene3D" id="3.30.70.100">
    <property type="match status" value="1"/>
</dbReference>
<feature type="domain" description="Mechanosensitive ion channel MscS" evidence="9">
    <location>
        <begin position="164"/>
        <end position="229"/>
    </location>
</feature>
<evidence type="ECO:0000259" key="9">
    <source>
        <dbReference type="Pfam" id="PF00924"/>
    </source>
</evidence>
<feature type="compositionally biased region" description="Low complexity" evidence="7">
    <location>
        <begin position="29"/>
        <end position="42"/>
    </location>
</feature>
<evidence type="ECO:0000256" key="2">
    <source>
        <dbReference type="ARBA" id="ARBA00008017"/>
    </source>
</evidence>
<evidence type="ECO:0000313" key="11">
    <source>
        <dbReference type="EMBL" id="SFR56111.1"/>
    </source>
</evidence>
<dbReference type="InterPro" id="IPR023408">
    <property type="entry name" value="MscS_beta-dom_sf"/>
</dbReference>
<evidence type="ECO:0000256" key="7">
    <source>
        <dbReference type="SAM" id="MobiDB-lite"/>
    </source>
</evidence>
<dbReference type="RefSeq" id="WP_089807679.1">
    <property type="nucleotide sequence ID" value="NZ_FOYT01000002.1"/>
</dbReference>
<dbReference type="InterPro" id="IPR011066">
    <property type="entry name" value="MscS_channel_C_sf"/>
</dbReference>
<feature type="compositionally biased region" description="Polar residues" evidence="7">
    <location>
        <begin position="1"/>
        <end position="18"/>
    </location>
</feature>
<dbReference type="OrthoDB" id="11475at2157"/>
<keyword evidence="6 8" id="KW-0472">Membrane</keyword>
<dbReference type="EMBL" id="FOYT01000002">
    <property type="protein sequence ID" value="SFR56111.1"/>
    <property type="molecule type" value="Genomic_DNA"/>
</dbReference>
<dbReference type="Gene3D" id="2.30.30.60">
    <property type="match status" value="1"/>
</dbReference>